<dbReference type="GO" id="GO:0007204">
    <property type="term" value="P:positive regulation of cytosolic calcium ion concentration"/>
    <property type="evidence" value="ECO:0007669"/>
    <property type="project" value="TreeGrafter"/>
</dbReference>
<evidence type="ECO:0000256" key="11">
    <source>
        <dbReference type="ARBA" id="ARBA00057416"/>
    </source>
</evidence>
<dbReference type="GO" id="GO:0016493">
    <property type="term" value="F:C-C chemokine receptor activity"/>
    <property type="evidence" value="ECO:0007669"/>
    <property type="project" value="TreeGrafter"/>
</dbReference>
<feature type="transmembrane region" description="Helical" evidence="15">
    <location>
        <begin position="601"/>
        <end position="622"/>
    </location>
</feature>
<dbReference type="SUPFAM" id="SSF81321">
    <property type="entry name" value="Family A G protein-coupled receptor-like"/>
    <property type="match status" value="1"/>
</dbReference>
<feature type="transmembrane region" description="Helical" evidence="15">
    <location>
        <begin position="502"/>
        <end position="520"/>
    </location>
</feature>
<dbReference type="PRINTS" id="PR00237">
    <property type="entry name" value="GPCRRHODOPSN"/>
</dbReference>
<evidence type="ECO:0000256" key="1">
    <source>
        <dbReference type="ARBA" id="ARBA00004651"/>
    </source>
</evidence>
<sequence>MFGNKKEKGIANQSRLFLQQQRKLKGYNHVLKLGNGKGESASGLCPLPTASSSRRRAWRSSAPRKAPPLPPPPPPRGEYACSLGARSQGFAGTTITPVAAADDSLGADNSGEVKARGSWVDIERPPEGQSEGGYKLVPNKGSGETSESYGKDRETPTLAREPLGAHRSPQKLHCSALGLPSGTDAKRNSSVQGCVPRAGKAFGTQFPGTIYSCGFESSHGRPAPLPGQNPQRVVAAATTVTMNKEAGGDELAELFSLIPYLLQAANTSGNASLQLQDLWWELGLELPDGAAPGHAPGTGRAESADTEARVRIFISVVYCVVCALGLTGNLLVLYLMKSKHGWRKSSINLFVTNLALTDFQFVLTLPFWAVENALDFKWPFGKAMCKIVSIVTSMNMYSSVFFLTSMSVARYLSVSSALKRYRTRGHGWGDCCGQSLGDSRCFSAKALCVLIWASAALASLPNSIFSTTFKVMGEELCLVRFPDKLLGGDRQFWLGLYHLQKVLLAFLLPLCIISLCYLLLVRFISDGRVAGTEGGASAAGGGLAAASARRRSKVTKSVTIVVLSFFLCWLPNQALTTWSILIKFNAVPFSQEYFLCQVYAFPVSVCLAHSNSCLNPILYCLVRREFRKALKNLLWRIASPSLTSMRPFTATTKPEPEDQGLQALAPLHRTAEPDLVYYPPGVVVYSGGHYDLLPSSSAY</sequence>
<comment type="function">
    <text evidence="11">Receptor for RNL3/relaxin-3. Binding of the ligand inhibit cAMP accumulation.</text>
</comment>
<evidence type="ECO:0000256" key="14">
    <source>
        <dbReference type="SAM" id="MobiDB-lite"/>
    </source>
</evidence>
<protein>
    <recommendedName>
        <fullName evidence="12">Relaxin-3 receptor 1</fullName>
    </recommendedName>
    <alternativeName>
        <fullName evidence="13">Relaxin family peptide receptor 3</fullName>
    </alternativeName>
</protein>
<feature type="region of interest" description="Disordered" evidence="14">
    <location>
        <begin position="33"/>
        <end position="80"/>
    </location>
</feature>
<evidence type="ECO:0000256" key="5">
    <source>
        <dbReference type="ARBA" id="ARBA00023040"/>
    </source>
</evidence>
<dbReference type="AlphaFoldDB" id="A0A3Q7NYR4"/>
<evidence type="ECO:0000256" key="10">
    <source>
        <dbReference type="ARBA" id="ARBA00023224"/>
    </source>
</evidence>
<evidence type="ECO:0000256" key="15">
    <source>
        <dbReference type="SAM" id="Phobius"/>
    </source>
</evidence>
<dbReference type="PRINTS" id="PR00526">
    <property type="entry name" value="FMETLEUPHER"/>
</dbReference>
<keyword evidence="4 15" id="KW-1133">Transmembrane helix</keyword>
<feature type="transmembrane region" description="Helical" evidence="15">
    <location>
        <begin position="390"/>
        <end position="412"/>
    </location>
</feature>
<feature type="transmembrane region" description="Helical" evidence="15">
    <location>
        <begin position="312"/>
        <end position="335"/>
    </location>
</feature>
<evidence type="ECO:0000313" key="17">
    <source>
        <dbReference type="Proteomes" id="UP000286641"/>
    </source>
</evidence>
<evidence type="ECO:0000256" key="4">
    <source>
        <dbReference type="ARBA" id="ARBA00022989"/>
    </source>
</evidence>
<dbReference type="GO" id="GO:0009897">
    <property type="term" value="C:external side of plasma membrane"/>
    <property type="evidence" value="ECO:0007669"/>
    <property type="project" value="TreeGrafter"/>
</dbReference>
<dbReference type="RefSeq" id="XP_025723327.1">
    <property type="nucleotide sequence ID" value="XM_025867542.1"/>
</dbReference>
<comment type="subcellular location">
    <subcellularLocation>
        <location evidence="1">Cell membrane</location>
        <topology evidence="1">Multi-pass membrane protein</topology>
    </subcellularLocation>
</comment>
<dbReference type="InParanoid" id="A0A3Q7NYR4"/>
<keyword evidence="8 18" id="KW-0675">Receptor</keyword>
<evidence type="ECO:0000256" key="12">
    <source>
        <dbReference type="ARBA" id="ARBA00069218"/>
    </source>
</evidence>
<evidence type="ECO:0000256" key="2">
    <source>
        <dbReference type="ARBA" id="ARBA00022475"/>
    </source>
</evidence>
<feature type="region of interest" description="Disordered" evidence="14">
    <location>
        <begin position="122"/>
        <end position="155"/>
    </location>
</feature>
<dbReference type="GO" id="GO:0019722">
    <property type="term" value="P:calcium-mediated signaling"/>
    <property type="evidence" value="ECO:0007669"/>
    <property type="project" value="TreeGrafter"/>
</dbReference>
<keyword evidence="5" id="KW-0297">G-protein coupled receptor</keyword>
<dbReference type="GO" id="GO:0006955">
    <property type="term" value="P:immune response"/>
    <property type="evidence" value="ECO:0007669"/>
    <property type="project" value="TreeGrafter"/>
</dbReference>
<dbReference type="GO" id="GO:0019957">
    <property type="term" value="F:C-C chemokine binding"/>
    <property type="evidence" value="ECO:0007669"/>
    <property type="project" value="TreeGrafter"/>
</dbReference>
<proteinExistence type="predicted"/>
<feature type="transmembrane region" description="Helical" evidence="15">
    <location>
        <begin position="446"/>
        <end position="465"/>
    </location>
</feature>
<evidence type="ECO:0000256" key="6">
    <source>
        <dbReference type="ARBA" id="ARBA00023136"/>
    </source>
</evidence>
<accession>A0A3Q7NYR4</accession>
<name>A0A3Q7NYR4_CALUR</name>
<evidence type="ECO:0000256" key="8">
    <source>
        <dbReference type="ARBA" id="ARBA00023170"/>
    </source>
</evidence>
<dbReference type="CTD" id="51289"/>
<evidence type="ECO:0000256" key="13">
    <source>
        <dbReference type="ARBA" id="ARBA00080273"/>
    </source>
</evidence>
<reference evidence="18" key="2">
    <citation type="submission" date="2025-08" db="UniProtKB">
        <authorList>
            <consortium name="RefSeq"/>
        </authorList>
    </citation>
    <scope>IDENTIFICATION</scope>
    <source>
        <tissue evidence="18">Blood</tissue>
    </source>
</reference>
<gene>
    <name evidence="18" type="primary">RXFP3</name>
</gene>
<organism evidence="17 18">
    <name type="scientific">Callorhinus ursinus</name>
    <name type="common">Northern fur seal</name>
    <dbReference type="NCBI Taxonomy" id="34884"/>
    <lineage>
        <taxon>Eukaryota</taxon>
        <taxon>Metazoa</taxon>
        <taxon>Chordata</taxon>
        <taxon>Craniata</taxon>
        <taxon>Vertebrata</taxon>
        <taxon>Euteleostomi</taxon>
        <taxon>Mammalia</taxon>
        <taxon>Eutheria</taxon>
        <taxon>Laurasiatheria</taxon>
        <taxon>Carnivora</taxon>
        <taxon>Caniformia</taxon>
        <taxon>Pinnipedia</taxon>
        <taxon>Otariidae</taxon>
        <taxon>Callorhinus</taxon>
    </lineage>
</organism>
<dbReference type="InterPro" id="IPR000276">
    <property type="entry name" value="GPCR_Rhodpsn"/>
</dbReference>
<feature type="transmembrane region" description="Helical" evidence="15">
    <location>
        <begin position="558"/>
        <end position="581"/>
    </location>
</feature>
<dbReference type="Gene3D" id="1.20.1070.10">
    <property type="entry name" value="Rhodopsin 7-helix transmembrane proteins"/>
    <property type="match status" value="1"/>
</dbReference>
<dbReference type="CDD" id="cd15926">
    <property type="entry name" value="7tmA_RNL3R1"/>
    <property type="match status" value="1"/>
</dbReference>
<evidence type="ECO:0000313" key="18">
    <source>
        <dbReference type="RefSeq" id="XP_025723327.1"/>
    </source>
</evidence>
<dbReference type="Pfam" id="PF00001">
    <property type="entry name" value="7tm_1"/>
    <property type="match status" value="2"/>
</dbReference>
<dbReference type="PANTHER" id="PTHR10489:SF951">
    <property type="entry name" value="RELAXIN FAMILY PEPTIDE_INSL5 RECEPTOR 4"/>
    <property type="match status" value="1"/>
</dbReference>
<dbReference type="Proteomes" id="UP000286641">
    <property type="component" value="Unplaced"/>
</dbReference>
<keyword evidence="3 15" id="KW-0812">Transmembrane</keyword>
<keyword evidence="7" id="KW-1015">Disulfide bond</keyword>
<feature type="transmembrane region" description="Helical" evidence="15">
    <location>
        <begin position="347"/>
        <end position="370"/>
    </location>
</feature>
<dbReference type="InterPro" id="IPR050119">
    <property type="entry name" value="CCR1-9-like"/>
</dbReference>
<dbReference type="GO" id="GO:0060326">
    <property type="term" value="P:cell chemotaxis"/>
    <property type="evidence" value="ECO:0007669"/>
    <property type="project" value="TreeGrafter"/>
</dbReference>
<keyword evidence="10" id="KW-0807">Transducer</keyword>
<feature type="domain" description="G-protein coupled receptors family 1 profile" evidence="16">
    <location>
        <begin position="328"/>
        <end position="619"/>
    </location>
</feature>
<keyword evidence="17" id="KW-1185">Reference proteome</keyword>
<evidence type="ECO:0000259" key="16">
    <source>
        <dbReference type="PROSITE" id="PS50262"/>
    </source>
</evidence>
<keyword evidence="9" id="KW-0325">Glycoprotein</keyword>
<evidence type="ECO:0000256" key="3">
    <source>
        <dbReference type="ARBA" id="ARBA00022692"/>
    </source>
</evidence>
<dbReference type="InterPro" id="IPR017452">
    <property type="entry name" value="GPCR_Rhodpsn_7TM"/>
</dbReference>
<keyword evidence="6 15" id="KW-0472">Membrane</keyword>
<reference key="1">
    <citation type="submission" date="2019-01" db="UniProtKB">
        <authorList>
            <consortium name="RefSeq"/>
        </authorList>
    </citation>
    <scope>IDENTIFICATION</scope>
</reference>
<evidence type="ECO:0000256" key="7">
    <source>
        <dbReference type="ARBA" id="ARBA00023157"/>
    </source>
</evidence>
<feature type="compositionally biased region" description="Pro residues" evidence="14">
    <location>
        <begin position="65"/>
        <end position="76"/>
    </location>
</feature>
<dbReference type="PANTHER" id="PTHR10489">
    <property type="entry name" value="CELL ADHESION MOLECULE"/>
    <property type="match status" value="1"/>
</dbReference>
<keyword evidence="2" id="KW-1003">Cell membrane</keyword>
<dbReference type="FunFam" id="1.20.1070.10:FF:000216">
    <property type="entry name" value="Relaxin family peptide receptor 3"/>
    <property type="match status" value="1"/>
</dbReference>
<evidence type="ECO:0000256" key="9">
    <source>
        <dbReference type="ARBA" id="ARBA00023180"/>
    </source>
</evidence>
<dbReference type="PROSITE" id="PS50262">
    <property type="entry name" value="G_PROTEIN_RECEP_F1_2"/>
    <property type="match status" value="1"/>
</dbReference>